<sequence>MIATVPERDFPDKEKEATLHTLKPLKQQFEVNLPSPVNKPFSAEQLSSTEACSCPQTPTSVFEAFRDQHGETLNDSDTEWSSTGTDPSINSKAIPYEWVEHDPNDQGTTTESMLRMKDSALIDRICQNPIYEIEIGGSSSFSPKSQVYLSTGLDTMDLQSTPVLNQPSPPTASPNQLPPVLSPMIYTPNPPNSLEFESGDVPHFLIGEDRSTQHIIALPYTDTRKDQALTRQMKENISRSIQPAETIISPPSSASPLSVPTLSNITPNPQYSELLGCDDALKSVNEEGRNLNTPRTRDRSATTPNLQYSGDLRTKTALQLINGSTPPLPPPLALPTHFPDSHSLGEQSTLVRAKHVQPNRVFDSSGIHSNDEPYSSFSDSSSSSHSEIDSSTTTNAQIPTTASLEISLNTASAEEDVISTKSSTFTHAPETLSDHGVSDNEFAEEDILSIPSTPSPHVPISPPAIVDTSVESENDPPFLSARPLDDIGEQPATDDWNQIDLFELYGSVDNSEDMDDTS</sequence>
<evidence type="ECO:0000256" key="1">
    <source>
        <dbReference type="SAM" id="MobiDB-lite"/>
    </source>
</evidence>
<feature type="region of interest" description="Disordered" evidence="1">
    <location>
        <begin position="288"/>
        <end position="308"/>
    </location>
</feature>
<proteinExistence type="predicted"/>
<comment type="caution">
    <text evidence="2">The sequence shown here is derived from an EMBL/GenBank/DDBJ whole genome shotgun (WGS) entry which is preliminary data.</text>
</comment>
<feature type="region of interest" description="Disordered" evidence="1">
    <location>
        <begin position="323"/>
        <end position="345"/>
    </location>
</feature>
<protein>
    <submittedName>
        <fullName evidence="2">Uncharacterized protein</fullName>
    </submittedName>
</protein>
<feature type="compositionally biased region" description="Basic and acidic residues" evidence="1">
    <location>
        <begin position="288"/>
        <end position="300"/>
    </location>
</feature>
<organism evidence="2 3">
    <name type="scientific">Blattamonas nauphoetae</name>
    <dbReference type="NCBI Taxonomy" id="2049346"/>
    <lineage>
        <taxon>Eukaryota</taxon>
        <taxon>Metamonada</taxon>
        <taxon>Preaxostyla</taxon>
        <taxon>Oxymonadida</taxon>
        <taxon>Blattamonas</taxon>
    </lineage>
</organism>
<reference evidence="2 3" key="1">
    <citation type="journal article" date="2022" name="bioRxiv">
        <title>Genomics of Preaxostyla Flagellates Illuminates Evolutionary Transitions and the Path Towards Mitochondrial Loss.</title>
        <authorList>
            <person name="Novak L.V.F."/>
            <person name="Treitli S.C."/>
            <person name="Pyrih J."/>
            <person name="Halakuc P."/>
            <person name="Pipaliya S.V."/>
            <person name="Vacek V."/>
            <person name="Brzon O."/>
            <person name="Soukal P."/>
            <person name="Eme L."/>
            <person name="Dacks J.B."/>
            <person name="Karnkowska A."/>
            <person name="Elias M."/>
            <person name="Hampl V."/>
        </authorList>
    </citation>
    <scope>NUCLEOTIDE SEQUENCE [LARGE SCALE GENOMIC DNA]</scope>
    <source>
        <strain evidence="2">NAU3</strain>
        <tissue evidence="2">Gut</tissue>
    </source>
</reference>
<accession>A0ABQ9WWK5</accession>
<keyword evidence="3" id="KW-1185">Reference proteome</keyword>
<evidence type="ECO:0000313" key="2">
    <source>
        <dbReference type="EMBL" id="KAK2943860.1"/>
    </source>
</evidence>
<feature type="compositionally biased region" description="Low complexity" evidence="1">
    <location>
        <begin position="375"/>
        <end position="391"/>
    </location>
</feature>
<feature type="region of interest" description="Disordered" evidence="1">
    <location>
        <begin position="361"/>
        <end position="398"/>
    </location>
</feature>
<evidence type="ECO:0000313" key="3">
    <source>
        <dbReference type="Proteomes" id="UP001281761"/>
    </source>
</evidence>
<feature type="region of interest" description="Disordered" evidence="1">
    <location>
        <begin position="471"/>
        <end position="495"/>
    </location>
</feature>
<dbReference type="EMBL" id="JARBJD010000324">
    <property type="protein sequence ID" value="KAK2943860.1"/>
    <property type="molecule type" value="Genomic_DNA"/>
</dbReference>
<name>A0ABQ9WWK5_9EUKA</name>
<gene>
    <name evidence="2" type="ORF">BLNAU_21207</name>
</gene>
<dbReference type="Proteomes" id="UP001281761">
    <property type="component" value="Unassembled WGS sequence"/>
</dbReference>